<protein>
    <recommendedName>
        <fullName evidence="1">DUF7883 domain-containing protein</fullName>
    </recommendedName>
</protein>
<dbReference type="VEuPathDB" id="TriTrypDB:ADEAN_000583000"/>
<organism evidence="2 3">
    <name type="scientific">Angomonas deanei</name>
    <dbReference type="NCBI Taxonomy" id="59799"/>
    <lineage>
        <taxon>Eukaryota</taxon>
        <taxon>Discoba</taxon>
        <taxon>Euglenozoa</taxon>
        <taxon>Kinetoplastea</taxon>
        <taxon>Metakinetoplastina</taxon>
        <taxon>Trypanosomatida</taxon>
        <taxon>Trypanosomatidae</taxon>
        <taxon>Strigomonadinae</taxon>
        <taxon>Angomonas</taxon>
    </lineage>
</organism>
<gene>
    <name evidence="2" type="ORF">ADEAN_000583000</name>
</gene>
<name>A0A7G2CJA6_9TRYP</name>
<dbReference type="EMBL" id="LR877155">
    <property type="protein sequence ID" value="CAD2218342.1"/>
    <property type="molecule type" value="Genomic_DNA"/>
</dbReference>
<dbReference type="OrthoDB" id="272226at2759"/>
<keyword evidence="3" id="KW-1185">Reference proteome</keyword>
<dbReference type="InterPro" id="IPR057205">
    <property type="entry name" value="DUF7883"/>
</dbReference>
<proteinExistence type="predicted"/>
<evidence type="ECO:0000259" key="1">
    <source>
        <dbReference type="Pfam" id="PF25367"/>
    </source>
</evidence>
<evidence type="ECO:0000313" key="3">
    <source>
        <dbReference type="Proteomes" id="UP000515908"/>
    </source>
</evidence>
<dbReference type="AlphaFoldDB" id="A0A7G2CJA6"/>
<accession>A0A7G2CJA6</accession>
<dbReference type="Pfam" id="PF25367">
    <property type="entry name" value="DUF7883"/>
    <property type="match status" value="1"/>
</dbReference>
<evidence type="ECO:0000313" key="2">
    <source>
        <dbReference type="EMBL" id="CAD2218342.1"/>
    </source>
</evidence>
<feature type="domain" description="DUF7883" evidence="1">
    <location>
        <begin position="290"/>
        <end position="377"/>
    </location>
</feature>
<dbReference type="Proteomes" id="UP000515908">
    <property type="component" value="Chromosome 11"/>
</dbReference>
<reference evidence="2 3" key="1">
    <citation type="submission" date="2020-08" db="EMBL/GenBank/DDBJ databases">
        <authorList>
            <person name="Newling K."/>
            <person name="Davey J."/>
            <person name="Forrester S."/>
        </authorList>
    </citation>
    <scope>NUCLEOTIDE SEQUENCE [LARGE SCALE GENOMIC DNA]</scope>
    <source>
        <strain evidence="3">Crithidia deanei Carvalho (ATCC PRA-265)</strain>
    </source>
</reference>
<sequence>MRSIRIPIVRRELSLFVRRCSYASHCSSDVSSVVRSVLQKNGPLPVAMFTKYLSESTLEQISEKYNGGVGELLQQDTSTIIVPFAGGVKVAIGRAFLKNVDPAEEVLVSHIVGLFAVHRHFPRRSFLPSSSPSISQLLLALQKGATVNLSSVSADALYAVLVRNKKLFSVDRNRLVRVQLVPRPRLFSRESLLSTIPTTFHASVEDVMSKLSGNREETLSTFALNTILESANQLNDFTVDVRTFENSEKQCTSAFVRLVPGSAHAASADLKRMMDGEIKYNTTSRLQTVHSIIEEVEAFLSKDPTNRLFFSIERPIASVLSILSPNLVDTMKRTLATQNEGSLILYFDRARHYFKVNLTDMTVCPWCVCLDASKPSSLTVETSPLPLTLLRLSMELEHGPRSLHKVLDALSFDGRSQIGTVYSSKVCSSREQEVTALKLFLESHSLYFFVKEDEVYTPRSFKLYGKGNQRALAKDAGGGRVSDAQLIFDALPHTQAVVFPFSFLPLNYPYRTTDARAFKEVKREMLLRENRLFQVVEGFGTPKMALRRVDAPPVPSEVLWPSVVTMDVVLRAMALLCVHGQTEEAILQCFTPDMKTVVKRFGSLGEIAEQLPMWFHVKRNRFDSSAIITYIGSNSSAGEADAKPLTLVTNGDWRSDPKQTR</sequence>